<dbReference type="NCBIfam" id="NF006307">
    <property type="entry name" value="PRK08507.1"/>
    <property type="match status" value="1"/>
</dbReference>
<dbReference type="AlphaFoldDB" id="A0A2S7T7T3"/>
<comment type="caution">
    <text evidence="3">The sequence shown here is derived from an EMBL/GenBank/DDBJ whole genome shotgun (WGS) entry which is preliminary data.</text>
</comment>
<sequence length="297" mass="33269">MKTVIVKGLGLMGGSLAKDMRPLYPEAEFVGMDAKQSHEQKAVELGLVDRIGTADDFDRADMVVLCIPVNALPDALVEVMDAIHQDCLVWDTGSTKSQLCKRLSNHPKRHQYVAAHPIAGTENTGPEAAISGLFHGKTNIVCEVERSGFEFQERARELFQALGMRIRFMNPDTHDRQIAFVSHLSHISSFMLGKTVMREEQSERDIFDMAGSGFESTVRLAKSSPAMWTPIFEQNSQAVLEALGDYIKHLTEFKNKMEEEQWEELYAEMEKINGIRSILEGIPGTPSAKTKEEIQKQ</sequence>
<reference evidence="4" key="1">
    <citation type="submission" date="2016-11" db="EMBL/GenBank/DDBJ databases">
        <title>Trade-off between light-utilization and light-protection in marine flavobacteria.</title>
        <authorList>
            <person name="Kumagai Y."/>
            <person name="Yoshizawa S."/>
            <person name="Kogure K."/>
        </authorList>
    </citation>
    <scope>NUCLEOTIDE SEQUENCE [LARGE SCALE GENOMIC DNA]</scope>
    <source>
        <strain evidence="4">SG-18</strain>
    </source>
</reference>
<dbReference type="PANTHER" id="PTHR21363">
    <property type="entry name" value="PREPHENATE DEHYDROGENASE"/>
    <property type="match status" value="1"/>
</dbReference>
<dbReference type="OrthoDB" id="9802008at2"/>
<gene>
    <name evidence="3" type="ORF">BST99_08260</name>
</gene>
<dbReference type="GO" id="GO:0004665">
    <property type="term" value="F:prephenate dehydrogenase (NADP+) activity"/>
    <property type="evidence" value="ECO:0007669"/>
    <property type="project" value="InterPro"/>
</dbReference>
<dbReference type="PANTHER" id="PTHR21363:SF0">
    <property type="entry name" value="PREPHENATE DEHYDROGENASE [NADP(+)]"/>
    <property type="match status" value="1"/>
</dbReference>
<keyword evidence="4" id="KW-1185">Reference proteome</keyword>
<dbReference type="InterPro" id="IPR046826">
    <property type="entry name" value="PDH_N"/>
</dbReference>
<keyword evidence="1" id="KW-0560">Oxidoreductase</keyword>
<dbReference type="Gene3D" id="3.40.50.720">
    <property type="entry name" value="NAD(P)-binding Rossmann-like Domain"/>
    <property type="match status" value="1"/>
</dbReference>
<dbReference type="InterPro" id="IPR008927">
    <property type="entry name" value="6-PGluconate_DH-like_C_sf"/>
</dbReference>
<evidence type="ECO:0000313" key="3">
    <source>
        <dbReference type="EMBL" id="PQJ15724.1"/>
    </source>
</evidence>
<dbReference type="FunFam" id="3.40.50.720:FF:000208">
    <property type="entry name" value="Prephenate dehydrogenase"/>
    <property type="match status" value="1"/>
</dbReference>
<evidence type="ECO:0000256" key="1">
    <source>
        <dbReference type="ARBA" id="ARBA00023002"/>
    </source>
</evidence>
<organism evidence="3 4">
    <name type="scientific">Aureicoccus marinus</name>
    <dbReference type="NCBI Taxonomy" id="754435"/>
    <lineage>
        <taxon>Bacteria</taxon>
        <taxon>Pseudomonadati</taxon>
        <taxon>Bacteroidota</taxon>
        <taxon>Flavobacteriia</taxon>
        <taxon>Flavobacteriales</taxon>
        <taxon>Flavobacteriaceae</taxon>
        <taxon>Aureicoccus</taxon>
    </lineage>
</organism>
<dbReference type="InterPro" id="IPR003099">
    <property type="entry name" value="Prephen_DH"/>
</dbReference>
<dbReference type="PROSITE" id="PS51176">
    <property type="entry name" value="PDH_ADH"/>
    <property type="match status" value="1"/>
</dbReference>
<dbReference type="SUPFAM" id="SSF48179">
    <property type="entry name" value="6-phosphogluconate dehydrogenase C-terminal domain-like"/>
    <property type="match status" value="1"/>
</dbReference>
<dbReference type="EMBL" id="MQVX01000001">
    <property type="protein sequence ID" value="PQJ15724.1"/>
    <property type="molecule type" value="Genomic_DNA"/>
</dbReference>
<dbReference type="InterPro" id="IPR046825">
    <property type="entry name" value="PDH_C"/>
</dbReference>
<dbReference type="InterPro" id="IPR036291">
    <property type="entry name" value="NAD(P)-bd_dom_sf"/>
</dbReference>
<feature type="domain" description="Prephenate/arogenate dehydrogenase" evidence="2">
    <location>
        <begin position="1"/>
        <end position="287"/>
    </location>
</feature>
<accession>A0A2S7T7T3</accession>
<evidence type="ECO:0000313" key="4">
    <source>
        <dbReference type="Proteomes" id="UP000239366"/>
    </source>
</evidence>
<dbReference type="RefSeq" id="WP_105001376.1">
    <property type="nucleotide sequence ID" value="NZ_MQVX01000001.1"/>
</dbReference>
<dbReference type="Gene3D" id="1.10.3660.10">
    <property type="entry name" value="6-phosphogluconate dehydrogenase C-terminal like domain"/>
    <property type="match status" value="1"/>
</dbReference>
<evidence type="ECO:0000259" key="2">
    <source>
        <dbReference type="PROSITE" id="PS51176"/>
    </source>
</evidence>
<protein>
    <submittedName>
        <fullName evidence="3">Prephenate dehydrogenase</fullName>
    </submittedName>
</protein>
<dbReference type="Proteomes" id="UP000239366">
    <property type="component" value="Unassembled WGS sequence"/>
</dbReference>
<dbReference type="GO" id="GO:0008977">
    <property type="term" value="F:prephenate dehydrogenase (NAD+) activity"/>
    <property type="evidence" value="ECO:0007669"/>
    <property type="project" value="InterPro"/>
</dbReference>
<dbReference type="SUPFAM" id="SSF51735">
    <property type="entry name" value="NAD(P)-binding Rossmann-fold domains"/>
    <property type="match status" value="1"/>
</dbReference>
<dbReference type="Pfam" id="PF02153">
    <property type="entry name" value="PDH_N"/>
    <property type="match status" value="1"/>
</dbReference>
<dbReference type="GO" id="GO:0006571">
    <property type="term" value="P:tyrosine biosynthetic process"/>
    <property type="evidence" value="ECO:0007669"/>
    <property type="project" value="InterPro"/>
</dbReference>
<dbReference type="Pfam" id="PF20463">
    <property type="entry name" value="PDH_C"/>
    <property type="match status" value="1"/>
</dbReference>
<dbReference type="GO" id="GO:0070403">
    <property type="term" value="F:NAD+ binding"/>
    <property type="evidence" value="ECO:0007669"/>
    <property type="project" value="InterPro"/>
</dbReference>
<name>A0A2S7T7T3_9FLAO</name>
<proteinExistence type="predicted"/>
<dbReference type="InterPro" id="IPR050812">
    <property type="entry name" value="Preph/Arog_dehydrog"/>
</dbReference>